<evidence type="ECO:0008006" key="3">
    <source>
        <dbReference type="Google" id="ProtNLM"/>
    </source>
</evidence>
<reference evidence="2" key="1">
    <citation type="journal article" date="2019" name="MBio">
        <title>Virus Genomes from Deep Sea Sediments Expand the Ocean Megavirome and Support Independent Origins of Viral Gigantism.</title>
        <authorList>
            <person name="Backstrom D."/>
            <person name="Yutin N."/>
            <person name="Jorgensen S.L."/>
            <person name="Dharamshi J."/>
            <person name="Homa F."/>
            <person name="Zaremba-Niedwiedzka K."/>
            <person name="Spang A."/>
            <person name="Wolf Y.I."/>
            <person name="Koonin E.V."/>
            <person name="Ettema T.J."/>
        </authorList>
    </citation>
    <scope>NUCLEOTIDE SEQUENCE</scope>
</reference>
<protein>
    <recommendedName>
        <fullName evidence="3">Transmembrane protein</fullName>
    </recommendedName>
</protein>
<gene>
    <name evidence="2" type="ORF">LCPAC103_01190</name>
</gene>
<evidence type="ECO:0000313" key="2">
    <source>
        <dbReference type="EMBL" id="QBK90438.1"/>
    </source>
</evidence>
<feature type="transmembrane region" description="Helical" evidence="1">
    <location>
        <begin position="39"/>
        <end position="62"/>
    </location>
</feature>
<keyword evidence="1" id="KW-1133">Transmembrane helix</keyword>
<evidence type="ECO:0000256" key="1">
    <source>
        <dbReference type="SAM" id="Phobius"/>
    </source>
</evidence>
<accession>A0A481Z3G6</accession>
<keyword evidence="1" id="KW-0472">Membrane</keyword>
<keyword evidence="1" id="KW-0812">Transmembrane</keyword>
<dbReference type="EMBL" id="MK500485">
    <property type="protein sequence ID" value="QBK90438.1"/>
    <property type="molecule type" value="Genomic_DNA"/>
</dbReference>
<sequence length="172" mass="18944">MSTVVYPSGYPQYAGAPTPSGAGSYTDPGIFNDELFQSYWFWILLFIAIIALALAIGALIWIGTRRGDEVDLLLAIQESSSATTASDTFRTNEFDMYIGRTTVNLNLNIPTNDSNRKGRQIFVKNDGTGDITLDTRSLVNFNEGRIPNGSTVETGVYAEFVFIAQNNLLRLQ</sequence>
<organism evidence="2">
    <name type="scientific">Pithovirus LCPAC103</name>
    <dbReference type="NCBI Taxonomy" id="2506588"/>
    <lineage>
        <taxon>Viruses</taxon>
        <taxon>Pithoviruses</taxon>
    </lineage>
</organism>
<proteinExistence type="predicted"/>
<name>A0A481Z3G6_9VIRU</name>